<dbReference type="Gene3D" id="3.20.20.70">
    <property type="entry name" value="Aldolase class I"/>
    <property type="match status" value="1"/>
</dbReference>
<dbReference type="PANTHER" id="PTHR30246">
    <property type="entry name" value="2-KETO-3-DEOXY-6-PHOSPHOGLUCONATE ALDOLASE"/>
    <property type="match status" value="1"/>
</dbReference>
<dbReference type="Proteomes" id="UP000305848">
    <property type="component" value="Unassembled WGS sequence"/>
</dbReference>
<gene>
    <name evidence="6" type="ORF">FC093_00750</name>
</gene>
<comment type="caution">
    <text evidence="6">The sequence shown here is derived from an EMBL/GenBank/DDBJ whole genome shotgun (WGS) entry which is preliminary data.</text>
</comment>
<dbReference type="EMBL" id="SZQL01000001">
    <property type="protein sequence ID" value="TKK71587.1"/>
    <property type="molecule type" value="Genomic_DNA"/>
</dbReference>
<keyword evidence="4" id="KW-0456">Lyase</keyword>
<dbReference type="NCBIfam" id="TIGR01182">
    <property type="entry name" value="eda"/>
    <property type="match status" value="1"/>
</dbReference>
<dbReference type="InterPro" id="IPR013785">
    <property type="entry name" value="Aldolase_TIM"/>
</dbReference>
<evidence type="ECO:0000256" key="5">
    <source>
        <dbReference type="ARBA" id="ARBA00023277"/>
    </source>
</evidence>
<proteinExistence type="inferred from homology"/>
<comment type="pathway">
    <text evidence="1">Carbohydrate acid metabolism.</text>
</comment>
<comment type="subunit">
    <text evidence="3">Homotrimer.</text>
</comment>
<keyword evidence="7" id="KW-1185">Reference proteome</keyword>
<dbReference type="RefSeq" id="WP_137259827.1">
    <property type="nucleotide sequence ID" value="NZ_SZQL01000001.1"/>
</dbReference>
<accession>A0A4U3LCH9</accession>
<keyword evidence="5" id="KW-0119">Carbohydrate metabolism</keyword>
<evidence type="ECO:0000313" key="7">
    <source>
        <dbReference type="Proteomes" id="UP000305848"/>
    </source>
</evidence>
<evidence type="ECO:0000256" key="2">
    <source>
        <dbReference type="ARBA" id="ARBA00006906"/>
    </source>
</evidence>
<reference evidence="6 7" key="1">
    <citation type="submission" date="2019-05" db="EMBL/GenBank/DDBJ databases">
        <title>Panacibacter sp. strain 17mud1-8 Genome sequencing and assembly.</title>
        <authorList>
            <person name="Chhetri G."/>
        </authorList>
    </citation>
    <scope>NUCLEOTIDE SEQUENCE [LARGE SCALE GENOMIC DNA]</scope>
    <source>
        <strain evidence="6 7">17mud1-8</strain>
    </source>
</reference>
<dbReference type="CDD" id="cd00452">
    <property type="entry name" value="KDPG_aldolase"/>
    <property type="match status" value="1"/>
</dbReference>
<dbReference type="PANTHER" id="PTHR30246:SF1">
    <property type="entry name" value="2-DEHYDRO-3-DEOXY-6-PHOSPHOGALACTONATE ALDOLASE-RELATED"/>
    <property type="match status" value="1"/>
</dbReference>
<evidence type="ECO:0000256" key="1">
    <source>
        <dbReference type="ARBA" id="ARBA00004761"/>
    </source>
</evidence>
<dbReference type="AlphaFoldDB" id="A0A4U3LCH9"/>
<evidence type="ECO:0000313" key="6">
    <source>
        <dbReference type="EMBL" id="TKK71587.1"/>
    </source>
</evidence>
<dbReference type="Pfam" id="PF01081">
    <property type="entry name" value="Aldolase"/>
    <property type="match status" value="1"/>
</dbReference>
<dbReference type="OrthoDB" id="9802667at2"/>
<sequence length="212" mass="22553">MSTLSYILQHKIVAIMRGMPPKDSISLANALYKGGINMLEITLNSPDALSVIEELSQQFKDKMLIGAGTVLTAQEATDAINAGAQFIISPALDIDVIKTTKNAGKVSIPGAYTPTEIVQAQRSGADIIKVFPAPNAAYIKNVLAPLNQFKLMPTGGIKVDNIKDFAAAGAVAFGIGSALVNSKEEVNELYLQNLEDKARRFTGAIHATEVQP</sequence>
<name>A0A4U3LCH9_9BACT</name>
<dbReference type="SUPFAM" id="SSF51569">
    <property type="entry name" value="Aldolase"/>
    <property type="match status" value="1"/>
</dbReference>
<evidence type="ECO:0000256" key="4">
    <source>
        <dbReference type="ARBA" id="ARBA00023239"/>
    </source>
</evidence>
<dbReference type="InterPro" id="IPR000887">
    <property type="entry name" value="Aldlse_KDPG_KHG"/>
</dbReference>
<dbReference type="GO" id="GO:0016829">
    <property type="term" value="F:lyase activity"/>
    <property type="evidence" value="ECO:0007669"/>
    <property type="project" value="UniProtKB-KW"/>
</dbReference>
<comment type="similarity">
    <text evidence="2">Belongs to the KHG/KDPG aldolase family.</text>
</comment>
<protein>
    <submittedName>
        <fullName evidence="6">Bifunctional 4-hydroxy-2-oxoglutarate aldolase/2-dehydro-3-deoxy-phosphogluconate aldolase</fullName>
    </submittedName>
</protein>
<evidence type="ECO:0000256" key="3">
    <source>
        <dbReference type="ARBA" id="ARBA00011233"/>
    </source>
</evidence>
<organism evidence="6 7">
    <name type="scientific">Ilyomonas limi</name>
    <dbReference type="NCBI Taxonomy" id="2575867"/>
    <lineage>
        <taxon>Bacteria</taxon>
        <taxon>Pseudomonadati</taxon>
        <taxon>Bacteroidota</taxon>
        <taxon>Chitinophagia</taxon>
        <taxon>Chitinophagales</taxon>
        <taxon>Chitinophagaceae</taxon>
        <taxon>Ilyomonas</taxon>
    </lineage>
</organism>